<dbReference type="Gene3D" id="3.40.50.300">
    <property type="entry name" value="P-loop containing nucleotide triphosphate hydrolases"/>
    <property type="match status" value="1"/>
</dbReference>
<proteinExistence type="predicted"/>
<evidence type="ECO:0000259" key="2">
    <source>
        <dbReference type="Pfam" id="PF13401"/>
    </source>
</evidence>
<dbReference type="SUPFAM" id="SSF48452">
    <property type="entry name" value="TPR-like"/>
    <property type="match status" value="1"/>
</dbReference>
<feature type="region of interest" description="Disordered" evidence="1">
    <location>
        <begin position="693"/>
        <end position="738"/>
    </location>
</feature>
<evidence type="ECO:0000313" key="5">
    <source>
        <dbReference type="Proteomes" id="UP000641932"/>
    </source>
</evidence>
<dbReference type="InterPro" id="IPR049945">
    <property type="entry name" value="AAA_22"/>
</dbReference>
<feature type="domain" description="Winged helix-turn-helix" evidence="3">
    <location>
        <begin position="277"/>
        <end position="350"/>
    </location>
</feature>
<dbReference type="Pfam" id="PF25872">
    <property type="entry name" value="HTH_77"/>
    <property type="match status" value="1"/>
</dbReference>
<evidence type="ECO:0000259" key="3">
    <source>
        <dbReference type="Pfam" id="PF25872"/>
    </source>
</evidence>
<evidence type="ECO:0000313" key="4">
    <source>
        <dbReference type="EMBL" id="GGO82370.1"/>
    </source>
</evidence>
<dbReference type="SUPFAM" id="SSF52540">
    <property type="entry name" value="P-loop containing nucleoside triphosphate hydrolases"/>
    <property type="match status" value="1"/>
</dbReference>
<dbReference type="EMBL" id="BMMS01000003">
    <property type="protein sequence ID" value="GGO82370.1"/>
    <property type="molecule type" value="Genomic_DNA"/>
</dbReference>
<dbReference type="PANTHER" id="PTHR47691:SF3">
    <property type="entry name" value="HTH-TYPE TRANSCRIPTIONAL REGULATOR RV0890C-RELATED"/>
    <property type="match status" value="1"/>
</dbReference>
<dbReference type="InterPro" id="IPR019734">
    <property type="entry name" value="TPR_rpt"/>
</dbReference>
<dbReference type="AlphaFoldDB" id="A0A917ZFG6"/>
<dbReference type="Proteomes" id="UP000641932">
    <property type="component" value="Unassembled WGS sequence"/>
</dbReference>
<organism evidence="4 5">
    <name type="scientific">Wenjunlia tyrosinilytica</name>
    <dbReference type="NCBI Taxonomy" id="1544741"/>
    <lineage>
        <taxon>Bacteria</taxon>
        <taxon>Bacillati</taxon>
        <taxon>Actinomycetota</taxon>
        <taxon>Actinomycetes</taxon>
        <taxon>Kitasatosporales</taxon>
        <taxon>Streptomycetaceae</taxon>
        <taxon>Wenjunlia</taxon>
    </lineage>
</organism>
<dbReference type="InterPro" id="IPR027417">
    <property type="entry name" value="P-loop_NTPase"/>
</dbReference>
<reference evidence="4" key="1">
    <citation type="journal article" date="2014" name="Int. J. Syst. Evol. Microbiol.">
        <title>Complete genome sequence of Corynebacterium casei LMG S-19264T (=DSM 44701T), isolated from a smear-ripened cheese.</title>
        <authorList>
            <consortium name="US DOE Joint Genome Institute (JGI-PGF)"/>
            <person name="Walter F."/>
            <person name="Albersmeier A."/>
            <person name="Kalinowski J."/>
            <person name="Ruckert C."/>
        </authorList>
    </citation>
    <scope>NUCLEOTIDE SEQUENCE</scope>
    <source>
        <strain evidence="4">CGMCC 4.7201</strain>
    </source>
</reference>
<feature type="domain" description="ORC1/DEAH AAA+ ATPase" evidence="2">
    <location>
        <begin position="43"/>
        <end position="144"/>
    </location>
</feature>
<keyword evidence="5" id="KW-1185">Reference proteome</keyword>
<dbReference type="Pfam" id="PF13401">
    <property type="entry name" value="AAA_22"/>
    <property type="match status" value="1"/>
</dbReference>
<reference evidence="4" key="2">
    <citation type="submission" date="2020-09" db="EMBL/GenBank/DDBJ databases">
        <authorList>
            <person name="Sun Q."/>
            <person name="Zhou Y."/>
        </authorList>
    </citation>
    <scope>NUCLEOTIDE SEQUENCE</scope>
    <source>
        <strain evidence="4">CGMCC 4.7201</strain>
    </source>
</reference>
<dbReference type="RefSeq" id="WP_189130174.1">
    <property type="nucleotide sequence ID" value="NZ_BMMS01000003.1"/>
</dbReference>
<accession>A0A917ZFG6</accession>
<feature type="compositionally biased region" description="Low complexity" evidence="1">
    <location>
        <begin position="693"/>
        <end position="703"/>
    </location>
</feature>
<dbReference type="Gene3D" id="1.25.40.10">
    <property type="entry name" value="Tetratricopeptide repeat domain"/>
    <property type="match status" value="1"/>
</dbReference>
<gene>
    <name evidence="4" type="ORF">GCM10012280_08810</name>
</gene>
<sequence>MCAHASTRDAPAVCRRPGNLPAELNRFIGRGPELAEVDALMRGARLVTLTGPGGVGKTRLALRAAAAAKDRFHDGVWLVDLSVLRDPELLGHAAAEALGLADRTTRTPREALAEHLAGLESLLVLDTCEHLVEACADLVAELLRRAPRLRVLATSRQPLRVCGEHSFTVPPLPVAQDCGRPVADAVELFVERARAVVPGLTVNDRERARIAELCRRLDGIPLALELAAGRMRALSVEQLLERLDDRFRLLTGGSRSAQPHHRALRTAIGWSHELCSPAERLLWARLSVFAGGFDLEAAEYVCACVELPAQDVLDVVGELVAKSIAVREEGPAGVRYRLLDTVREYGANWLAVTGDAERVQRRHRDWYLGLATWGEVDWFGPRQVEVAARIERDFPNMRVALEYSLTTPDEAHLCQYMAGTLWFYWVGCGRLAEGLHWLTRALEVDGRHYRARAKALWVAGYVAILRGETVRATDLLHECEARALHEGDPVAAAYALHRLGCLALVTDDMARAEELIREALHEYRAMGELNSNVIMAQNELAMAVAFQGRLDEAVALCDDVREVCRDHGERWALAYALYVLGHSAWASGDLPRARALVRECLDISHSFRDLVGIVLAVELLAQVTEGEGHAGEAAVLLGAASRIWNTVGLPLFGCRHFKGPHVLCEQRLRARLGESAYEEAFARGRSLGLDDVVAGAGQRRGGPQRPPDPERAPAADQEGIPAQYGGEPAVSPPTGTAD</sequence>
<name>A0A917ZFG6_9ACTN</name>
<evidence type="ECO:0000256" key="1">
    <source>
        <dbReference type="SAM" id="MobiDB-lite"/>
    </source>
</evidence>
<dbReference type="PANTHER" id="PTHR47691">
    <property type="entry name" value="REGULATOR-RELATED"/>
    <property type="match status" value="1"/>
</dbReference>
<protein>
    <submittedName>
        <fullName evidence="4">Uncharacterized protein</fullName>
    </submittedName>
</protein>
<dbReference type="SMART" id="SM00028">
    <property type="entry name" value="TPR"/>
    <property type="match status" value="3"/>
</dbReference>
<comment type="caution">
    <text evidence="4">The sequence shown here is derived from an EMBL/GenBank/DDBJ whole genome shotgun (WGS) entry which is preliminary data.</text>
</comment>
<dbReference type="InterPro" id="IPR011990">
    <property type="entry name" value="TPR-like_helical_dom_sf"/>
</dbReference>
<dbReference type="InterPro" id="IPR058852">
    <property type="entry name" value="HTH_77"/>
</dbReference>
<dbReference type="GO" id="GO:0016887">
    <property type="term" value="F:ATP hydrolysis activity"/>
    <property type="evidence" value="ECO:0007669"/>
    <property type="project" value="InterPro"/>
</dbReference>
<dbReference type="Pfam" id="PF13424">
    <property type="entry name" value="TPR_12"/>
    <property type="match status" value="1"/>
</dbReference>
<dbReference type="PRINTS" id="PR00364">
    <property type="entry name" value="DISEASERSIST"/>
</dbReference>